<dbReference type="PANTHER" id="PTHR46586:SF3">
    <property type="entry name" value="ANKYRIN REPEAT-CONTAINING PROTEIN"/>
    <property type="match status" value="1"/>
</dbReference>
<protein>
    <recommendedName>
        <fullName evidence="3">Ankyrin repeat-containing domain</fullName>
    </recommendedName>
</protein>
<dbReference type="SUPFAM" id="SSF48403">
    <property type="entry name" value="Ankyrin repeat"/>
    <property type="match status" value="1"/>
</dbReference>
<organism evidence="1 2">
    <name type="scientific">Phytophthora fragariae</name>
    <dbReference type="NCBI Taxonomy" id="53985"/>
    <lineage>
        <taxon>Eukaryota</taxon>
        <taxon>Sar</taxon>
        <taxon>Stramenopiles</taxon>
        <taxon>Oomycota</taxon>
        <taxon>Peronosporomycetes</taxon>
        <taxon>Peronosporales</taxon>
        <taxon>Peronosporaceae</taxon>
        <taxon>Phytophthora</taxon>
    </lineage>
</organism>
<dbReference type="EMBL" id="QXFW01003678">
    <property type="protein sequence ID" value="KAE8969363.1"/>
    <property type="molecule type" value="Genomic_DNA"/>
</dbReference>
<dbReference type="Proteomes" id="UP000460718">
    <property type="component" value="Unassembled WGS sequence"/>
</dbReference>
<comment type="caution">
    <text evidence="1">The sequence shown here is derived from an EMBL/GenBank/DDBJ whole genome shotgun (WGS) entry which is preliminary data.</text>
</comment>
<dbReference type="AlphaFoldDB" id="A0A6A3HLY6"/>
<dbReference type="InterPro" id="IPR036770">
    <property type="entry name" value="Ankyrin_rpt-contain_sf"/>
</dbReference>
<evidence type="ECO:0008006" key="3">
    <source>
        <dbReference type="Google" id="ProtNLM"/>
    </source>
</evidence>
<sequence>MMSEGAAPRGTERRKIEAIPLLTVVRLVVGKCIHARGIEMEHVSLSIDDFLNQLPREWSLDEAYKRTGSLRCMQYLAARGPKVLVSYYQSWITNNAAEMALKRGDIEALKWLAEEYAPRVSITRAAKVAAGDGRLDVLEWSYRNHRDRVEWGGAECAARQGYLKYLHANCAAGCTSEAMSAAAANGHLNVVRWLKCNHPETCTPSALNKAIAGGRLDVAMFLHHEQGLKCSLRSDVLLRGLRLEVVEWLLATCRDELEHGTKFQVARCDWHFNEWMRAQAMEIVEQNDSRIVWMWNPRT</sequence>
<name>A0A6A3HLY6_9STRA</name>
<dbReference type="PANTHER" id="PTHR46586">
    <property type="entry name" value="ANKYRIN REPEAT-CONTAINING PROTEIN"/>
    <property type="match status" value="1"/>
</dbReference>
<reference evidence="1 2" key="1">
    <citation type="submission" date="2018-09" db="EMBL/GenBank/DDBJ databases">
        <title>Genomic investigation of the strawberry pathogen Phytophthora fragariae indicates pathogenicity is determined by transcriptional variation in three key races.</title>
        <authorList>
            <person name="Adams T.M."/>
            <person name="Armitage A.D."/>
            <person name="Sobczyk M.K."/>
            <person name="Bates H.J."/>
            <person name="Dunwell J.M."/>
            <person name="Nellist C.F."/>
            <person name="Harrison R.J."/>
        </authorList>
    </citation>
    <scope>NUCLEOTIDE SEQUENCE [LARGE SCALE GENOMIC DNA]</scope>
    <source>
        <strain evidence="1 2">SCRP245</strain>
    </source>
</reference>
<accession>A0A6A3HLY6</accession>
<dbReference type="Gene3D" id="1.25.40.20">
    <property type="entry name" value="Ankyrin repeat-containing domain"/>
    <property type="match status" value="1"/>
</dbReference>
<evidence type="ECO:0000313" key="1">
    <source>
        <dbReference type="EMBL" id="KAE8969363.1"/>
    </source>
</evidence>
<gene>
    <name evidence="1" type="ORF">PF011_g26835</name>
</gene>
<evidence type="ECO:0000313" key="2">
    <source>
        <dbReference type="Proteomes" id="UP000460718"/>
    </source>
</evidence>
<proteinExistence type="predicted"/>
<dbReference type="InterPro" id="IPR052050">
    <property type="entry name" value="SecEffector_AnkRepeat"/>
</dbReference>